<evidence type="ECO:0000313" key="8">
    <source>
        <dbReference type="EMBL" id="TDN51290.1"/>
    </source>
</evidence>
<evidence type="ECO:0000256" key="6">
    <source>
        <dbReference type="ARBA" id="ARBA00023288"/>
    </source>
</evidence>
<dbReference type="EMBL" id="SNVV01000007">
    <property type="protein sequence ID" value="TDN51290.1"/>
    <property type="molecule type" value="Genomic_DNA"/>
</dbReference>
<evidence type="ECO:0000256" key="5">
    <source>
        <dbReference type="ARBA" id="ARBA00023237"/>
    </source>
</evidence>
<dbReference type="OrthoDB" id="9035120at2"/>
<evidence type="ECO:0000256" key="4">
    <source>
        <dbReference type="ARBA" id="ARBA00023139"/>
    </source>
</evidence>
<name>A0A4R6E0S4_9RHOO</name>
<keyword evidence="2" id="KW-0732">Signal</keyword>
<evidence type="ECO:0000256" key="3">
    <source>
        <dbReference type="ARBA" id="ARBA00023136"/>
    </source>
</evidence>
<comment type="subcellular location">
    <subcellularLocation>
        <location evidence="1">Cell outer membrane</location>
        <topology evidence="1">Lipid-anchor</topology>
    </subcellularLocation>
</comment>
<keyword evidence="4" id="KW-0564">Palmitate</keyword>
<dbReference type="NCBIfam" id="NF047847">
    <property type="entry name" value="SS_mature_LptM"/>
    <property type="match status" value="1"/>
</dbReference>
<evidence type="ECO:0000256" key="2">
    <source>
        <dbReference type="ARBA" id="ARBA00022729"/>
    </source>
</evidence>
<dbReference type="InterPro" id="IPR032831">
    <property type="entry name" value="LptM_cons"/>
</dbReference>
<dbReference type="Pfam" id="PF13627">
    <property type="entry name" value="LptM_cons"/>
    <property type="match status" value="1"/>
</dbReference>
<proteinExistence type="predicted"/>
<accession>A0A4R6E0S4</accession>
<reference evidence="8 9" key="1">
    <citation type="submission" date="2019-03" db="EMBL/GenBank/DDBJ databases">
        <title>Genomic Encyclopedia of Type Strains, Phase IV (KMG-IV): sequencing the most valuable type-strain genomes for metagenomic binning, comparative biology and taxonomic classification.</title>
        <authorList>
            <person name="Goeker M."/>
        </authorList>
    </citation>
    <scope>NUCLEOTIDE SEQUENCE [LARGE SCALE GENOMIC DNA]</scope>
    <source>
        <strain evidence="8 9">DSM 12121</strain>
    </source>
</reference>
<keyword evidence="5" id="KW-0998">Cell outer membrane</keyword>
<dbReference type="PROSITE" id="PS51257">
    <property type="entry name" value="PROKAR_LIPOPROTEIN"/>
    <property type="match status" value="1"/>
</dbReference>
<keyword evidence="6 8" id="KW-0449">Lipoprotein</keyword>
<dbReference type="AlphaFoldDB" id="A0A4R6E0S4"/>
<dbReference type="GO" id="GO:0009279">
    <property type="term" value="C:cell outer membrane"/>
    <property type="evidence" value="ECO:0007669"/>
    <property type="project" value="UniProtKB-SubCell"/>
</dbReference>
<protein>
    <submittedName>
        <fullName evidence="8">Putative lipoprotein</fullName>
    </submittedName>
</protein>
<keyword evidence="3" id="KW-0472">Membrane</keyword>
<comment type="caution">
    <text evidence="8">The sequence shown here is derived from an EMBL/GenBank/DDBJ whole genome shotgun (WGS) entry which is preliminary data.</text>
</comment>
<dbReference type="Proteomes" id="UP000295129">
    <property type="component" value="Unassembled WGS sequence"/>
</dbReference>
<evidence type="ECO:0000256" key="7">
    <source>
        <dbReference type="SAM" id="MobiDB-lite"/>
    </source>
</evidence>
<feature type="compositionally biased region" description="Polar residues" evidence="7">
    <location>
        <begin position="42"/>
        <end position="66"/>
    </location>
</feature>
<evidence type="ECO:0000256" key="1">
    <source>
        <dbReference type="ARBA" id="ARBA00004459"/>
    </source>
</evidence>
<feature type="region of interest" description="Disordered" evidence="7">
    <location>
        <begin position="26"/>
        <end position="66"/>
    </location>
</feature>
<evidence type="ECO:0000313" key="9">
    <source>
        <dbReference type="Proteomes" id="UP000295129"/>
    </source>
</evidence>
<gene>
    <name evidence="8" type="ORF">C7389_10724</name>
</gene>
<keyword evidence="9" id="KW-1185">Reference proteome</keyword>
<sequence>MRVFLPAAALTGALVLSGCGIKGPLYLPGSQPKSSSSSSSSQIERPSAQTGADHNKPTTPAGTTSE</sequence>
<organism evidence="8 9">
    <name type="scientific">Azoarcus indigens</name>
    <dbReference type="NCBI Taxonomy" id="29545"/>
    <lineage>
        <taxon>Bacteria</taxon>
        <taxon>Pseudomonadati</taxon>
        <taxon>Pseudomonadota</taxon>
        <taxon>Betaproteobacteria</taxon>
        <taxon>Rhodocyclales</taxon>
        <taxon>Zoogloeaceae</taxon>
        <taxon>Azoarcus</taxon>
    </lineage>
</organism>